<dbReference type="Proteomes" id="UP000594638">
    <property type="component" value="Unassembled WGS sequence"/>
</dbReference>
<organism evidence="5 6">
    <name type="scientific">Olea europaea subsp. europaea</name>
    <dbReference type="NCBI Taxonomy" id="158383"/>
    <lineage>
        <taxon>Eukaryota</taxon>
        <taxon>Viridiplantae</taxon>
        <taxon>Streptophyta</taxon>
        <taxon>Embryophyta</taxon>
        <taxon>Tracheophyta</taxon>
        <taxon>Spermatophyta</taxon>
        <taxon>Magnoliopsida</taxon>
        <taxon>eudicotyledons</taxon>
        <taxon>Gunneridae</taxon>
        <taxon>Pentapetalae</taxon>
        <taxon>asterids</taxon>
        <taxon>lamiids</taxon>
        <taxon>Lamiales</taxon>
        <taxon>Oleaceae</taxon>
        <taxon>Oleeae</taxon>
        <taxon>Olea</taxon>
    </lineage>
</organism>
<accession>A0A8S0RNA3</accession>
<dbReference type="AlphaFoldDB" id="A0A8S0RNA3"/>
<name>A0A8S0RNA3_OLEEU</name>
<evidence type="ECO:0000256" key="1">
    <source>
        <dbReference type="ARBA" id="ARBA00004721"/>
    </source>
</evidence>
<dbReference type="Gramene" id="OE9A108990T1">
    <property type="protein sequence ID" value="OE9A108990C1"/>
    <property type="gene ID" value="OE9A108990"/>
</dbReference>
<evidence type="ECO:0000256" key="2">
    <source>
        <dbReference type="ARBA" id="ARBA00022842"/>
    </source>
</evidence>
<evidence type="ECO:0000313" key="6">
    <source>
        <dbReference type="Proteomes" id="UP000594638"/>
    </source>
</evidence>
<dbReference type="InterPro" id="IPR036965">
    <property type="entry name" value="Terpene_synth_N_sf"/>
</dbReference>
<gene>
    <name evidence="5" type="ORF">OLEA9_A108990</name>
</gene>
<proteinExistence type="predicted"/>
<keyword evidence="2" id="KW-0460">Magnesium</keyword>
<keyword evidence="3" id="KW-0456">Lyase</keyword>
<dbReference type="InterPro" id="IPR001906">
    <property type="entry name" value="Terpene_synth_N"/>
</dbReference>
<comment type="caution">
    <text evidence="5">The sequence shown here is derived from an EMBL/GenBank/DDBJ whole genome shotgun (WGS) entry which is preliminary data.</text>
</comment>
<evidence type="ECO:0000256" key="3">
    <source>
        <dbReference type="ARBA" id="ARBA00023239"/>
    </source>
</evidence>
<dbReference type="OrthoDB" id="912742at2759"/>
<dbReference type="Gene3D" id="1.10.600.10">
    <property type="entry name" value="Farnesyl Diphosphate Synthase"/>
    <property type="match status" value="1"/>
</dbReference>
<evidence type="ECO:0000313" key="5">
    <source>
        <dbReference type="EMBL" id="CAA2980659.1"/>
    </source>
</evidence>
<reference evidence="5 6" key="1">
    <citation type="submission" date="2019-12" db="EMBL/GenBank/DDBJ databases">
        <authorList>
            <person name="Alioto T."/>
            <person name="Alioto T."/>
            <person name="Gomez Garrido J."/>
        </authorList>
    </citation>
    <scope>NUCLEOTIDE SEQUENCE [LARGE SCALE GENOMIC DNA]</scope>
</reference>
<dbReference type="InterPro" id="IPR008930">
    <property type="entry name" value="Terpenoid_cyclase/PrenylTrfase"/>
</dbReference>
<dbReference type="GO" id="GO:0010333">
    <property type="term" value="F:terpene synthase activity"/>
    <property type="evidence" value="ECO:0007669"/>
    <property type="project" value="InterPro"/>
</dbReference>
<dbReference type="GO" id="GO:0016114">
    <property type="term" value="P:terpenoid biosynthetic process"/>
    <property type="evidence" value="ECO:0007669"/>
    <property type="project" value="InterPro"/>
</dbReference>
<dbReference type="InterPro" id="IPR008949">
    <property type="entry name" value="Isoprenoid_synthase_dom_sf"/>
</dbReference>
<dbReference type="Pfam" id="PF01397">
    <property type="entry name" value="Terpene_synth"/>
    <property type="match status" value="1"/>
</dbReference>
<feature type="domain" description="Terpene synthase N-terminal" evidence="4">
    <location>
        <begin position="33"/>
        <end position="143"/>
    </location>
</feature>
<evidence type="ECO:0000259" key="4">
    <source>
        <dbReference type="Pfam" id="PF01397"/>
    </source>
</evidence>
<dbReference type="PANTHER" id="PTHR31225:SF93">
    <property type="entry name" value="ALPHA-HUMULENE_(-)-(E)-BETA-CARYOPHYLLENE SYNTHASE"/>
    <property type="match status" value="1"/>
</dbReference>
<protein>
    <submittedName>
        <fullName evidence="5">Vetispiradiene synthase 2-like</fullName>
    </submittedName>
</protein>
<comment type="pathway">
    <text evidence="1">Secondary metabolite biosynthesis; terpenoid biosynthesis.</text>
</comment>
<dbReference type="InterPro" id="IPR050148">
    <property type="entry name" value="Terpene_synthase-like"/>
</dbReference>
<dbReference type="SUPFAM" id="SSF48239">
    <property type="entry name" value="Terpenoid cyclases/Protein prenyltransferases"/>
    <property type="match status" value="1"/>
</dbReference>
<dbReference type="PANTHER" id="PTHR31225">
    <property type="entry name" value="OS04G0344100 PROTEIN-RELATED"/>
    <property type="match status" value="1"/>
</dbReference>
<sequence>MAGISMAPALVENATHCEKEIIRPVANFSPSLWGEQFTKFAFDTELAQEYIKEIEGLKNEVRSTLTASQKAMVQTMNLIDTLERLGVSHHFEDEIEELLERFFNLNTNYEDEAYDLYTVALHFRLFRQHGYRISCGIFKKFKE</sequence>
<dbReference type="Gene3D" id="1.50.10.130">
    <property type="entry name" value="Terpene synthase, N-terminal domain"/>
    <property type="match status" value="1"/>
</dbReference>
<keyword evidence="6" id="KW-1185">Reference proteome</keyword>
<dbReference type="EMBL" id="CACTIH010003650">
    <property type="protein sequence ID" value="CAA2980659.1"/>
    <property type="molecule type" value="Genomic_DNA"/>
</dbReference>